<dbReference type="Gene3D" id="3.30.565.10">
    <property type="entry name" value="Histidine kinase-like ATPase, C-terminal domain"/>
    <property type="match status" value="1"/>
</dbReference>
<evidence type="ECO:0000256" key="3">
    <source>
        <dbReference type="SAM" id="MobiDB-lite"/>
    </source>
</evidence>
<feature type="region of interest" description="Disordered" evidence="3">
    <location>
        <begin position="547"/>
        <end position="597"/>
    </location>
</feature>
<feature type="domain" description="MutL C-terminal dimerisation" evidence="4">
    <location>
        <begin position="618"/>
        <end position="762"/>
    </location>
</feature>
<dbReference type="CDD" id="cd03484">
    <property type="entry name" value="MutL_Trans_hPMS_2_like"/>
    <property type="match status" value="1"/>
</dbReference>
<dbReference type="CDD" id="cd16926">
    <property type="entry name" value="HATPase_MutL-MLH-PMS-like"/>
    <property type="match status" value="1"/>
</dbReference>
<evidence type="ECO:0000256" key="2">
    <source>
        <dbReference type="ARBA" id="ARBA00022763"/>
    </source>
</evidence>
<dbReference type="GO" id="GO:0006298">
    <property type="term" value="P:mismatch repair"/>
    <property type="evidence" value="ECO:0007669"/>
    <property type="project" value="InterPro"/>
</dbReference>
<comment type="caution">
    <text evidence="6">The sequence shown here is derived from an EMBL/GenBank/DDBJ whole genome shotgun (WGS) entry which is preliminary data.</text>
</comment>
<feature type="compositionally biased region" description="Low complexity" evidence="3">
    <location>
        <begin position="389"/>
        <end position="401"/>
    </location>
</feature>
<keyword evidence="7" id="KW-1185">Reference proteome</keyword>
<evidence type="ECO:0000256" key="1">
    <source>
        <dbReference type="ARBA" id="ARBA00006082"/>
    </source>
</evidence>
<dbReference type="GO" id="GO:0030983">
    <property type="term" value="F:mismatched DNA binding"/>
    <property type="evidence" value="ECO:0007669"/>
    <property type="project" value="InterPro"/>
</dbReference>
<dbReference type="SUPFAM" id="SSF118116">
    <property type="entry name" value="DNA mismatch repair protein MutL"/>
    <property type="match status" value="1"/>
</dbReference>
<dbReference type="InterPro" id="IPR038973">
    <property type="entry name" value="MutL/Mlh/Pms-like"/>
</dbReference>
<dbReference type="InterPro" id="IPR036890">
    <property type="entry name" value="HATPase_C_sf"/>
</dbReference>
<dbReference type="Proteomes" id="UP001143981">
    <property type="component" value="Unassembled WGS sequence"/>
</dbReference>
<keyword evidence="6" id="KW-0547">Nucleotide-binding</keyword>
<dbReference type="Gene3D" id="3.30.1540.20">
    <property type="entry name" value="MutL, C-terminal domain, dimerisation subdomain"/>
    <property type="match status" value="1"/>
</dbReference>
<dbReference type="EMBL" id="JANBOI010000501">
    <property type="protein sequence ID" value="KAJ1730107.1"/>
    <property type="molecule type" value="Genomic_DNA"/>
</dbReference>
<protein>
    <submittedName>
        <fullName evidence="6">ATP-binding mismatch repair protein</fullName>
    </submittedName>
</protein>
<dbReference type="GO" id="GO:0140664">
    <property type="term" value="F:ATP-dependent DNA damage sensor activity"/>
    <property type="evidence" value="ECO:0007669"/>
    <property type="project" value="InterPro"/>
</dbReference>
<feature type="region of interest" description="Disordered" evidence="3">
    <location>
        <begin position="379"/>
        <end position="417"/>
    </location>
</feature>
<accession>A0A9W7YDH9</accession>
<dbReference type="PROSITE" id="PS00058">
    <property type="entry name" value="DNA_MISMATCH_REPAIR_1"/>
    <property type="match status" value="1"/>
</dbReference>
<evidence type="ECO:0000259" key="5">
    <source>
        <dbReference type="SMART" id="SM01340"/>
    </source>
</evidence>
<dbReference type="GO" id="GO:0016887">
    <property type="term" value="F:ATP hydrolysis activity"/>
    <property type="evidence" value="ECO:0007669"/>
    <property type="project" value="InterPro"/>
</dbReference>
<feature type="compositionally biased region" description="Low complexity" evidence="3">
    <location>
        <begin position="500"/>
        <end position="516"/>
    </location>
</feature>
<evidence type="ECO:0000259" key="4">
    <source>
        <dbReference type="SMART" id="SM00853"/>
    </source>
</evidence>
<gene>
    <name evidence="6" type="primary">PMS1</name>
    <name evidence="6" type="ORF">LPJ61_003196</name>
</gene>
<dbReference type="Gene3D" id="3.30.230.10">
    <property type="match status" value="1"/>
</dbReference>
<dbReference type="PANTHER" id="PTHR10073">
    <property type="entry name" value="DNA MISMATCH REPAIR PROTEIN MLH, PMS, MUTL"/>
    <property type="match status" value="1"/>
</dbReference>
<dbReference type="Gene3D" id="3.30.1370.100">
    <property type="entry name" value="MutL, C-terminal domain, regulatory subdomain"/>
    <property type="match status" value="1"/>
</dbReference>
<evidence type="ECO:0000313" key="7">
    <source>
        <dbReference type="Proteomes" id="UP001143981"/>
    </source>
</evidence>
<dbReference type="InterPro" id="IPR042121">
    <property type="entry name" value="MutL_C_regsub"/>
</dbReference>
<dbReference type="InterPro" id="IPR014762">
    <property type="entry name" value="DNA_mismatch_repair_CS"/>
</dbReference>
<dbReference type="Pfam" id="PF01119">
    <property type="entry name" value="DNA_mis_repair"/>
    <property type="match status" value="1"/>
</dbReference>
<dbReference type="Pfam" id="PF08676">
    <property type="entry name" value="MutL_C"/>
    <property type="match status" value="1"/>
</dbReference>
<evidence type="ECO:0000313" key="6">
    <source>
        <dbReference type="EMBL" id="KAJ1730107.1"/>
    </source>
</evidence>
<dbReference type="SUPFAM" id="SSF54211">
    <property type="entry name" value="Ribosomal protein S5 domain 2-like"/>
    <property type="match status" value="1"/>
</dbReference>
<keyword evidence="2" id="KW-0227">DNA damage</keyword>
<dbReference type="InterPro" id="IPR014721">
    <property type="entry name" value="Ribsml_uS5_D2-typ_fold_subgr"/>
</dbReference>
<dbReference type="GO" id="GO:0005524">
    <property type="term" value="F:ATP binding"/>
    <property type="evidence" value="ECO:0007669"/>
    <property type="project" value="UniProtKB-KW"/>
</dbReference>
<dbReference type="InterPro" id="IPR042120">
    <property type="entry name" value="MutL_C_dimsub"/>
</dbReference>
<dbReference type="SUPFAM" id="SSF55874">
    <property type="entry name" value="ATPase domain of HSP90 chaperone/DNA topoisomerase II/histidine kinase"/>
    <property type="match status" value="1"/>
</dbReference>
<proteinExistence type="inferred from homology"/>
<comment type="similarity">
    <text evidence="1">Belongs to the DNA mismatch repair MutL/HexB family.</text>
</comment>
<feature type="compositionally biased region" description="Basic and acidic residues" evidence="3">
    <location>
        <begin position="444"/>
        <end position="456"/>
    </location>
</feature>
<dbReference type="InterPro" id="IPR014790">
    <property type="entry name" value="MutL_C"/>
</dbReference>
<dbReference type="SMART" id="SM01340">
    <property type="entry name" value="DNA_mis_repair"/>
    <property type="match status" value="1"/>
</dbReference>
<dbReference type="InterPro" id="IPR002099">
    <property type="entry name" value="MutL/Mlh/PMS"/>
</dbReference>
<reference evidence="6" key="1">
    <citation type="submission" date="2022-07" db="EMBL/GenBank/DDBJ databases">
        <title>Phylogenomic reconstructions and comparative analyses of Kickxellomycotina fungi.</title>
        <authorList>
            <person name="Reynolds N.K."/>
            <person name="Stajich J.E."/>
            <person name="Barry K."/>
            <person name="Grigoriev I.V."/>
            <person name="Crous P."/>
            <person name="Smith M.E."/>
        </authorList>
    </citation>
    <scope>NUCLEOTIDE SEQUENCE</scope>
    <source>
        <strain evidence="6">BCRC 34381</strain>
    </source>
</reference>
<dbReference type="InterPro" id="IPR037198">
    <property type="entry name" value="MutL_C_sf"/>
</dbReference>
<dbReference type="NCBIfam" id="TIGR00585">
    <property type="entry name" value="mutl"/>
    <property type="match status" value="1"/>
</dbReference>
<feature type="domain" description="DNA mismatch repair protein S5" evidence="5">
    <location>
        <begin position="226"/>
        <end position="352"/>
    </location>
</feature>
<feature type="compositionally biased region" description="Basic and acidic residues" evidence="3">
    <location>
        <begin position="564"/>
        <end position="580"/>
    </location>
</feature>
<dbReference type="OrthoDB" id="10263226at2759"/>
<dbReference type="GO" id="GO:0032389">
    <property type="term" value="C:MutLalpha complex"/>
    <property type="evidence" value="ECO:0007669"/>
    <property type="project" value="TreeGrafter"/>
</dbReference>
<dbReference type="FunFam" id="3.30.1370.100:FF:000001">
    <property type="entry name" value="Mismatch repair endonuclease pms1, putative"/>
    <property type="match status" value="1"/>
</dbReference>
<dbReference type="SMART" id="SM00853">
    <property type="entry name" value="MutL_C"/>
    <property type="match status" value="1"/>
</dbReference>
<dbReference type="FunFam" id="3.30.565.10:FF:000017">
    <property type="entry name" value="PMS1 homolog 1, mismatch repair system component"/>
    <property type="match status" value="1"/>
</dbReference>
<name>A0A9W7YDH9_9FUNG</name>
<keyword evidence="6" id="KW-0067">ATP-binding</keyword>
<dbReference type="PANTHER" id="PTHR10073:SF52">
    <property type="entry name" value="MISMATCH REPAIR ENDONUCLEASE PMS2"/>
    <property type="match status" value="1"/>
</dbReference>
<dbReference type="InterPro" id="IPR020568">
    <property type="entry name" value="Ribosomal_Su5_D2-typ_SF"/>
</dbReference>
<feature type="region of interest" description="Disordered" evidence="3">
    <location>
        <begin position="436"/>
        <end position="532"/>
    </location>
</feature>
<dbReference type="Pfam" id="PF13589">
    <property type="entry name" value="HATPase_c_3"/>
    <property type="match status" value="1"/>
</dbReference>
<sequence>MEAAAAPAASGALHQMGKDTVQRLCAGQVVVDLATSVKELLENSLDAGATFVDIKLRDSGLTSITVADNGQGIDSDGFATLCRRHWTSKIQRFEDLESVATFGFRGEALSSLCTVASVSVTTATRESAPMGVQLEYTGDGELASQSAVARERGTTVCVAGLFEKWPVRQQDLRKNVRREYLRLVSLVEQYAIISDGVRLSLANQTKGGSSTVGVRTMPNTDRLTRMLAVCGAALRPHLVHIEHRVEGTGDADPGIAIEGHISRPLPEAGRGASDKQYFFVNGRPCDFPRAKRLINELYRSHSPTRFPVFAIAITIDSASVDVNLTPDKRTILIRHEPQLLEVLRLALTRVFEPDESLFSVSRVQTQLVPASLSTADSDLTLPTPPILLTPPTTDAAADDGPGAPPSGDRRPAASSPQMVVAPTSFPGVVRCFVNDPSGASGQKRHAEEVSESHEPSRAAMPKRSGRKQSLLAAPAAGPARDMDVDEPPAPRAAQPRHQRGPGPAREAAPTTEAAPARSTVAAGASRPRQSSARLPTVVIGVCRSRRKDDTHDWSGVRQRLRAKQAREAQRAEESQQHAADETDAELEQGGIGNASDPERACSALSRLIHKRDFASMSVLGQFNHGFIIARLGHDLYIVDQHASDEKFNFEQLQQRATISSQPLIRPATLELSVVDESVAIEFQDVLERNGFHIRVHEAAEPGRRVSLLTQPFIDQTLFTQQDLLELIGRLSVCPEAAPRCERARRMFASRACRKSIMIGDPLTQAQMRTVVHHLSELDHPWNCPHGRPTMRHLYRMPS</sequence>
<organism evidence="6 7">
    <name type="scientific">Coemansia biformis</name>
    <dbReference type="NCBI Taxonomy" id="1286918"/>
    <lineage>
        <taxon>Eukaryota</taxon>
        <taxon>Fungi</taxon>
        <taxon>Fungi incertae sedis</taxon>
        <taxon>Zoopagomycota</taxon>
        <taxon>Kickxellomycotina</taxon>
        <taxon>Kickxellomycetes</taxon>
        <taxon>Kickxellales</taxon>
        <taxon>Kickxellaceae</taxon>
        <taxon>Coemansia</taxon>
    </lineage>
</organism>
<dbReference type="AlphaFoldDB" id="A0A9W7YDH9"/>
<dbReference type="InterPro" id="IPR013507">
    <property type="entry name" value="DNA_mismatch_S5_2-like"/>
</dbReference>